<dbReference type="RefSeq" id="WP_002634292.1">
    <property type="nucleotide sequence ID" value="NZ_CP012109.1"/>
</dbReference>
<proteinExistence type="predicted"/>
<keyword evidence="2" id="KW-0812">Transmembrane</keyword>
<feature type="transmembrane region" description="Helical" evidence="2">
    <location>
        <begin position="6"/>
        <end position="26"/>
    </location>
</feature>
<evidence type="ECO:0000313" key="4">
    <source>
        <dbReference type="Proteomes" id="UP000009026"/>
    </source>
</evidence>
<sequence length="63" mass="6973">MNVLVLQVFVSLMLVASSVLLFVYSVRHRDHEHSDRLSLFPLEDDNARPAPGAPEPPSSASQE</sequence>
<gene>
    <name evidence="3" type="ORF">A176_001402</name>
</gene>
<reference evidence="3 4" key="1">
    <citation type="journal article" date="2016" name="PLoS ONE">
        <title>Complete Genome Sequence and Comparative Genomics of a Novel Myxobacterium Myxococcus hansupus.</title>
        <authorList>
            <person name="Sharma G."/>
            <person name="Narwani T."/>
            <person name="Subramanian S."/>
        </authorList>
    </citation>
    <scope>NUCLEOTIDE SEQUENCE [LARGE SCALE GENOMIC DNA]</scope>
    <source>
        <strain evidence="4">mixupus</strain>
    </source>
</reference>
<evidence type="ECO:0000256" key="1">
    <source>
        <dbReference type="SAM" id="MobiDB-lite"/>
    </source>
</evidence>
<protein>
    <submittedName>
        <fullName evidence="3">Putative cytochrome oxidase maturation protein, cbb3-type</fullName>
    </submittedName>
</protein>
<name>A0A0H4WT46_9BACT</name>
<dbReference type="PATRIC" id="fig|1297742.4.peg.1419"/>
<dbReference type="STRING" id="1297742.A176_001402"/>
<dbReference type="KEGG" id="mym:A176_001402"/>
<evidence type="ECO:0000313" key="3">
    <source>
        <dbReference type="EMBL" id="AKQ64490.1"/>
    </source>
</evidence>
<organism evidence="3 4">
    <name type="scientific">Pseudomyxococcus hansupus</name>
    <dbReference type="NCBI Taxonomy" id="1297742"/>
    <lineage>
        <taxon>Bacteria</taxon>
        <taxon>Pseudomonadati</taxon>
        <taxon>Myxococcota</taxon>
        <taxon>Myxococcia</taxon>
        <taxon>Myxococcales</taxon>
        <taxon>Cystobacterineae</taxon>
        <taxon>Myxococcaceae</taxon>
        <taxon>Pseudomyxococcus</taxon>
    </lineage>
</organism>
<dbReference type="EMBL" id="CP012109">
    <property type="protein sequence ID" value="AKQ64490.1"/>
    <property type="molecule type" value="Genomic_DNA"/>
</dbReference>
<keyword evidence="2" id="KW-1133">Transmembrane helix</keyword>
<dbReference type="AlphaFoldDB" id="A0A0H4WT46"/>
<feature type="region of interest" description="Disordered" evidence="1">
    <location>
        <begin position="35"/>
        <end position="63"/>
    </location>
</feature>
<accession>A0A0H4WT46</accession>
<keyword evidence="4" id="KW-1185">Reference proteome</keyword>
<keyword evidence="2" id="KW-0472">Membrane</keyword>
<evidence type="ECO:0000256" key="2">
    <source>
        <dbReference type="SAM" id="Phobius"/>
    </source>
</evidence>
<dbReference type="Proteomes" id="UP000009026">
    <property type="component" value="Chromosome"/>
</dbReference>